<evidence type="ECO:0000256" key="3">
    <source>
        <dbReference type="ARBA" id="ARBA00022750"/>
    </source>
</evidence>
<dbReference type="GO" id="GO:0005764">
    <property type="term" value="C:lysosome"/>
    <property type="evidence" value="ECO:0007669"/>
    <property type="project" value="TreeGrafter"/>
</dbReference>
<dbReference type="CDD" id="cd05471">
    <property type="entry name" value="pepsin_like"/>
    <property type="match status" value="1"/>
</dbReference>
<dbReference type="SUPFAM" id="SSF50630">
    <property type="entry name" value="Acid proteases"/>
    <property type="match status" value="1"/>
</dbReference>
<dbReference type="PANTHER" id="PTHR47966:SF45">
    <property type="entry name" value="PEPTIDASE A1 DOMAIN-CONTAINING PROTEIN"/>
    <property type="match status" value="1"/>
</dbReference>
<dbReference type="GO" id="GO:0004190">
    <property type="term" value="F:aspartic-type endopeptidase activity"/>
    <property type="evidence" value="ECO:0007669"/>
    <property type="project" value="UniProtKB-KW"/>
</dbReference>
<keyword evidence="6" id="KW-1015">Disulfide bond</keyword>
<accession>A0A811LVP1</accession>
<dbReference type="PROSITE" id="PS51767">
    <property type="entry name" value="PEPTIDASE_A1"/>
    <property type="match status" value="1"/>
</dbReference>
<feature type="active site" evidence="5">
    <location>
        <position position="49"/>
    </location>
</feature>
<dbReference type="OrthoDB" id="771136at2759"/>
<gene>
    <name evidence="9" type="ORF">BOKJ2_LOCUS14488</name>
</gene>
<proteinExistence type="inferred from homology"/>
<dbReference type="PROSITE" id="PS00141">
    <property type="entry name" value="ASP_PROTEASE"/>
    <property type="match status" value="1"/>
</dbReference>
<dbReference type="Gene3D" id="2.40.70.10">
    <property type="entry name" value="Acid Proteases"/>
    <property type="match status" value="2"/>
</dbReference>
<dbReference type="FunFam" id="2.40.70.10:FF:000115">
    <property type="entry name" value="Lysosomal aspartic protease"/>
    <property type="match status" value="1"/>
</dbReference>
<evidence type="ECO:0000256" key="6">
    <source>
        <dbReference type="PIRSR" id="PIRSR601461-2"/>
    </source>
</evidence>
<dbReference type="InterPro" id="IPR001461">
    <property type="entry name" value="Aspartic_peptidase_A1"/>
</dbReference>
<comment type="similarity">
    <text evidence="1 7">Belongs to the peptidase A1 family.</text>
</comment>
<dbReference type="AlphaFoldDB" id="A0A811LVP1"/>
<dbReference type="InterPro" id="IPR033121">
    <property type="entry name" value="PEPTIDASE_A1"/>
</dbReference>
<sequence>MRVNNSRSTNPLAPAFDVYGQKLKNDRDLSYNGVISVGNPPQSFRVVFDTGSDIFWLPKKGCRSSGPLTGACRSGSGLYNPSGSAVNTGQTFKITYGTGDAVGTYYMDEMAFGDPNGEQLKMPEKVQIGAASQMTFSDEGILGLSFPAPDSPTPIFQKAVELGVMTEPVFTTFLKLCPGGCENGGVITFGGVDTDNCGEITDWAPVDDSKMHWRFNMGGYEAGNLRNERAAPAITDTGTSFILGPSADIAAIARQIGAVRQRNGDYLISCAKDFKFKIKFGTQWYQIKSHFLKISLGRYCQLTMAAADIGFWVLGDPFIRQYCQVHDVQNKRVGIAQAYN</sequence>
<dbReference type="EMBL" id="CAJFCW020000006">
    <property type="protein sequence ID" value="CAG9128455.1"/>
    <property type="molecule type" value="Genomic_DNA"/>
</dbReference>
<dbReference type="Pfam" id="PF00026">
    <property type="entry name" value="Asp"/>
    <property type="match status" value="1"/>
</dbReference>
<evidence type="ECO:0000256" key="1">
    <source>
        <dbReference type="ARBA" id="ARBA00007447"/>
    </source>
</evidence>
<name>A0A811LVP1_9BILA</name>
<evidence type="ECO:0000313" key="10">
    <source>
        <dbReference type="Proteomes" id="UP000614601"/>
    </source>
</evidence>
<keyword evidence="10" id="KW-1185">Reference proteome</keyword>
<evidence type="ECO:0000256" key="4">
    <source>
        <dbReference type="ARBA" id="ARBA00022801"/>
    </source>
</evidence>
<dbReference type="InterPro" id="IPR001969">
    <property type="entry name" value="Aspartic_peptidase_AS"/>
</dbReference>
<evidence type="ECO:0000256" key="2">
    <source>
        <dbReference type="ARBA" id="ARBA00022670"/>
    </source>
</evidence>
<feature type="disulfide bond" evidence="6">
    <location>
        <begin position="62"/>
        <end position="72"/>
    </location>
</feature>
<feature type="active site" evidence="5">
    <location>
        <position position="236"/>
    </location>
</feature>
<dbReference type="Proteomes" id="UP000614601">
    <property type="component" value="Unassembled WGS sequence"/>
</dbReference>
<feature type="disulfide bond" evidence="6">
    <location>
        <begin position="270"/>
        <end position="300"/>
    </location>
</feature>
<dbReference type="Proteomes" id="UP000783686">
    <property type="component" value="Unassembled WGS sequence"/>
</dbReference>
<comment type="caution">
    <text evidence="9">The sequence shown here is derived from an EMBL/GenBank/DDBJ whole genome shotgun (WGS) entry which is preliminary data.</text>
</comment>
<keyword evidence="3 7" id="KW-0064">Aspartyl protease</keyword>
<dbReference type="PRINTS" id="PR00792">
    <property type="entry name" value="PEPSIN"/>
</dbReference>
<dbReference type="PANTHER" id="PTHR47966">
    <property type="entry name" value="BETA-SITE APP-CLEAVING ENZYME, ISOFORM A-RELATED"/>
    <property type="match status" value="1"/>
</dbReference>
<evidence type="ECO:0000313" key="9">
    <source>
        <dbReference type="EMBL" id="CAD5231131.1"/>
    </source>
</evidence>
<evidence type="ECO:0000256" key="7">
    <source>
        <dbReference type="RuleBase" id="RU000454"/>
    </source>
</evidence>
<evidence type="ECO:0000259" key="8">
    <source>
        <dbReference type="PROSITE" id="PS51767"/>
    </source>
</evidence>
<organism evidence="9 10">
    <name type="scientific">Bursaphelenchus okinawaensis</name>
    <dbReference type="NCBI Taxonomy" id="465554"/>
    <lineage>
        <taxon>Eukaryota</taxon>
        <taxon>Metazoa</taxon>
        <taxon>Ecdysozoa</taxon>
        <taxon>Nematoda</taxon>
        <taxon>Chromadorea</taxon>
        <taxon>Rhabditida</taxon>
        <taxon>Tylenchina</taxon>
        <taxon>Tylenchomorpha</taxon>
        <taxon>Aphelenchoidea</taxon>
        <taxon>Aphelenchoididae</taxon>
        <taxon>Bursaphelenchus</taxon>
    </lineage>
</organism>
<dbReference type="InterPro" id="IPR034164">
    <property type="entry name" value="Pepsin-like_dom"/>
</dbReference>
<keyword evidence="4 7" id="KW-0378">Hydrolase</keyword>
<dbReference type="GO" id="GO:0006508">
    <property type="term" value="P:proteolysis"/>
    <property type="evidence" value="ECO:0007669"/>
    <property type="project" value="UniProtKB-KW"/>
</dbReference>
<reference evidence="9" key="1">
    <citation type="submission" date="2020-09" db="EMBL/GenBank/DDBJ databases">
        <authorList>
            <person name="Kikuchi T."/>
        </authorList>
    </citation>
    <scope>NUCLEOTIDE SEQUENCE</scope>
    <source>
        <strain evidence="9">SH1</strain>
    </source>
</reference>
<feature type="domain" description="Peptidase A1" evidence="8">
    <location>
        <begin position="31"/>
        <end position="336"/>
    </location>
</feature>
<evidence type="ECO:0000256" key="5">
    <source>
        <dbReference type="PIRSR" id="PIRSR601461-1"/>
    </source>
</evidence>
<keyword evidence="2 7" id="KW-0645">Protease</keyword>
<dbReference type="InterPro" id="IPR021109">
    <property type="entry name" value="Peptidase_aspartic_dom_sf"/>
</dbReference>
<protein>
    <recommendedName>
        <fullName evidence="8">Peptidase A1 domain-containing protein</fullName>
    </recommendedName>
</protein>
<dbReference type="EMBL" id="CAJFDH010000006">
    <property type="protein sequence ID" value="CAD5231131.1"/>
    <property type="molecule type" value="Genomic_DNA"/>
</dbReference>